<gene>
    <name evidence="1" type="ORF">HMPREF9371_0103</name>
</gene>
<dbReference type="Proteomes" id="UP000003019">
    <property type="component" value="Unassembled WGS sequence"/>
</dbReference>
<reference evidence="1 2" key="1">
    <citation type="submission" date="2011-05" db="EMBL/GenBank/DDBJ databases">
        <authorList>
            <person name="Muzny D."/>
            <person name="Qin X."/>
            <person name="Deng J."/>
            <person name="Jiang H."/>
            <person name="Liu Y."/>
            <person name="Qu J."/>
            <person name="Song X.-Z."/>
            <person name="Zhang L."/>
            <person name="Thornton R."/>
            <person name="Coyle M."/>
            <person name="Francisco L."/>
            <person name="Jackson L."/>
            <person name="Javaid M."/>
            <person name="Korchina V."/>
            <person name="Kovar C."/>
            <person name="Mata R."/>
            <person name="Mathew T."/>
            <person name="Ngo R."/>
            <person name="Nguyen L."/>
            <person name="Nguyen N."/>
            <person name="Okwuonu G."/>
            <person name="Ongeri F."/>
            <person name="Pham C."/>
            <person name="Simmons D."/>
            <person name="Wilczek-Boney K."/>
            <person name="Hale W."/>
            <person name="Jakkamsetti A."/>
            <person name="Pham P."/>
            <person name="Ruth R."/>
            <person name="San Lucas F."/>
            <person name="Warren J."/>
            <person name="Zhang J."/>
            <person name="Zhao Z."/>
            <person name="Zhou C."/>
            <person name="Zhu D."/>
            <person name="Lee S."/>
            <person name="Bess C."/>
            <person name="Blankenburg K."/>
            <person name="Forbes L."/>
            <person name="Fu Q."/>
            <person name="Gubbala S."/>
            <person name="Hirani K."/>
            <person name="Jayaseelan J.C."/>
            <person name="Lara F."/>
            <person name="Munidasa M."/>
            <person name="Palculict T."/>
            <person name="Patil S."/>
            <person name="Pu L.-L."/>
            <person name="Saada N."/>
            <person name="Tang L."/>
            <person name="Weissenberger G."/>
            <person name="Zhu Y."/>
            <person name="Hemphill L."/>
            <person name="Shang Y."/>
            <person name="Youmans B."/>
            <person name="Ayvaz T."/>
            <person name="Ross M."/>
            <person name="Santibanez J."/>
            <person name="Aqrawi P."/>
            <person name="Gross S."/>
            <person name="Joshi V."/>
            <person name="Fowler G."/>
            <person name="Nazareth L."/>
            <person name="Reid J."/>
            <person name="Worley K."/>
            <person name="Petrosino J."/>
            <person name="Highlander S."/>
            <person name="Gibbs R."/>
        </authorList>
    </citation>
    <scope>NUCLEOTIDE SEQUENCE [LARGE SCALE GENOMIC DNA]</scope>
    <source>
        <strain evidence="1 2">871</strain>
    </source>
</reference>
<name>G4CER4_9NEIS</name>
<sequence length="67" mass="7756">MAAGVLNQNAIRPGRHGLPESRIHYLFSVHVVQYGRHHQAYARPRRVYFEGYLKTRLPEQAVLCPKT</sequence>
<proteinExistence type="predicted"/>
<keyword evidence="2" id="KW-1185">Reference proteome</keyword>
<dbReference type="EMBL" id="AGAY01000004">
    <property type="protein sequence ID" value="EGY53649.1"/>
    <property type="molecule type" value="Genomic_DNA"/>
</dbReference>
<protein>
    <submittedName>
        <fullName evidence="1">Arginine ABC superfamily ATP binding cassette transporter</fullName>
    </submittedName>
</protein>
<dbReference type="AlphaFoldDB" id="G4CER4"/>
<dbReference type="HOGENOM" id="CLU_2808009_0_0_4"/>
<evidence type="ECO:0000313" key="2">
    <source>
        <dbReference type="Proteomes" id="UP000003019"/>
    </source>
</evidence>
<comment type="caution">
    <text evidence="1">The sequence shown here is derived from an EMBL/GenBank/DDBJ whole genome shotgun (WGS) entry which is preliminary data.</text>
</comment>
<evidence type="ECO:0000313" key="1">
    <source>
        <dbReference type="EMBL" id="EGY53649.1"/>
    </source>
</evidence>
<accession>G4CER4</accession>
<organism evidence="1 2">
    <name type="scientific">Neisseria shayeganii 871</name>
    <dbReference type="NCBI Taxonomy" id="1032488"/>
    <lineage>
        <taxon>Bacteria</taxon>
        <taxon>Pseudomonadati</taxon>
        <taxon>Pseudomonadota</taxon>
        <taxon>Betaproteobacteria</taxon>
        <taxon>Neisseriales</taxon>
        <taxon>Neisseriaceae</taxon>
        <taxon>Neisseria</taxon>
    </lineage>
</organism>